<evidence type="ECO:0000256" key="7">
    <source>
        <dbReference type="ARBA" id="ARBA00022679"/>
    </source>
</evidence>
<dbReference type="InterPro" id="IPR011993">
    <property type="entry name" value="PH-like_dom_sf"/>
</dbReference>
<dbReference type="Pfam" id="PF07714">
    <property type="entry name" value="PK_Tyr_Ser-Thr"/>
    <property type="match status" value="1"/>
</dbReference>
<dbReference type="SUPFAM" id="SSF56112">
    <property type="entry name" value="Protein kinase-like (PK-like)"/>
    <property type="match status" value="1"/>
</dbReference>
<dbReference type="Gene3D" id="1.20.120.330">
    <property type="entry name" value="Nucleotidyltransferases domain 2"/>
    <property type="match status" value="1"/>
</dbReference>
<dbReference type="GO" id="GO:0005737">
    <property type="term" value="C:cytoplasm"/>
    <property type="evidence" value="ECO:0007669"/>
    <property type="project" value="UniProtKB-SubCell"/>
</dbReference>
<keyword evidence="5" id="KW-0963">Cytoplasm</keyword>
<dbReference type="GO" id="GO:0005524">
    <property type="term" value="F:ATP binding"/>
    <property type="evidence" value="ECO:0007669"/>
    <property type="project" value="UniProtKB-UniRule"/>
</dbReference>
<dbReference type="InterPro" id="IPR041390">
    <property type="entry name" value="FADK_N"/>
</dbReference>
<dbReference type="Gene3D" id="3.30.200.20">
    <property type="entry name" value="Phosphorylase Kinase, domain 1"/>
    <property type="match status" value="1"/>
</dbReference>
<dbReference type="InterPro" id="IPR019749">
    <property type="entry name" value="Band_41_domain"/>
</dbReference>
<dbReference type="Pfam" id="PF21477">
    <property type="entry name" value="FERM_C_FAK1"/>
    <property type="match status" value="1"/>
</dbReference>
<dbReference type="FunFam" id="1.10.510.10:FF:000027">
    <property type="entry name" value="Receptor protein-tyrosine kinase"/>
    <property type="match status" value="1"/>
</dbReference>
<dbReference type="CDD" id="cd13190">
    <property type="entry name" value="FERM_C_FAK1"/>
    <property type="match status" value="1"/>
</dbReference>
<evidence type="ECO:0000256" key="2">
    <source>
        <dbReference type="ARBA" id="ARBA00004496"/>
    </source>
</evidence>
<dbReference type="GO" id="GO:0004715">
    <property type="term" value="F:non-membrane spanning protein tyrosine kinase activity"/>
    <property type="evidence" value="ECO:0007669"/>
    <property type="project" value="UniProtKB-EC"/>
</dbReference>
<dbReference type="InterPro" id="IPR049385">
    <property type="entry name" value="FAK1-like_FERM_C"/>
</dbReference>
<dbReference type="InterPro" id="IPR020635">
    <property type="entry name" value="Tyr_kinase_cat_dom"/>
</dbReference>
<dbReference type="InterPro" id="IPR008266">
    <property type="entry name" value="Tyr_kinase_AS"/>
</dbReference>
<dbReference type="PANTHER" id="PTHR46221:SF11">
    <property type="entry name" value="NON-SPECIFIC PROTEIN-TYROSINE KINASE"/>
    <property type="match status" value="1"/>
</dbReference>
<evidence type="ECO:0000256" key="13">
    <source>
        <dbReference type="ARBA" id="ARBA00051245"/>
    </source>
</evidence>
<dbReference type="InterPro" id="IPR041784">
    <property type="entry name" value="FAK1/PYK2_FERM_C"/>
</dbReference>
<comment type="catalytic activity">
    <reaction evidence="13">
        <text>L-tyrosyl-[protein] + ATP = O-phospho-L-tyrosyl-[protein] + ADP + H(+)</text>
        <dbReference type="Rhea" id="RHEA:10596"/>
        <dbReference type="Rhea" id="RHEA-COMP:10136"/>
        <dbReference type="Rhea" id="RHEA-COMP:20101"/>
        <dbReference type="ChEBI" id="CHEBI:15378"/>
        <dbReference type="ChEBI" id="CHEBI:30616"/>
        <dbReference type="ChEBI" id="CHEBI:46858"/>
        <dbReference type="ChEBI" id="CHEBI:61978"/>
        <dbReference type="ChEBI" id="CHEBI:456216"/>
        <dbReference type="EC" id="2.7.10.2"/>
    </reaction>
</comment>
<evidence type="ECO:0000256" key="8">
    <source>
        <dbReference type="ARBA" id="ARBA00022741"/>
    </source>
</evidence>
<dbReference type="SUPFAM" id="SSF47031">
    <property type="entry name" value="Second domain of FERM"/>
    <property type="match status" value="1"/>
</dbReference>
<keyword evidence="10 15" id="KW-0067">ATP-binding</keyword>
<dbReference type="SUPFAM" id="SSF50729">
    <property type="entry name" value="PH domain-like"/>
    <property type="match status" value="1"/>
</dbReference>
<dbReference type="AlphaFoldDB" id="A0A8C2FLV3"/>
<dbReference type="GO" id="GO:0005925">
    <property type="term" value="C:focal adhesion"/>
    <property type="evidence" value="ECO:0007669"/>
    <property type="project" value="InterPro"/>
</dbReference>
<dbReference type="SUPFAM" id="SSF54236">
    <property type="entry name" value="Ubiquitin-like"/>
    <property type="match status" value="1"/>
</dbReference>
<dbReference type="FunFam" id="3.30.200.20:FF:000194">
    <property type="entry name" value="protein-tyrosine kinase 2-beta isoform X1"/>
    <property type="match status" value="1"/>
</dbReference>
<dbReference type="SMART" id="SM00295">
    <property type="entry name" value="B41"/>
    <property type="match status" value="1"/>
</dbReference>
<name>A0A8C2FLV3_CYPCA</name>
<dbReference type="PROSITE" id="PS50011">
    <property type="entry name" value="PROTEIN_KINASE_DOM"/>
    <property type="match status" value="1"/>
</dbReference>
<evidence type="ECO:0000313" key="18">
    <source>
        <dbReference type="Proteomes" id="UP000694701"/>
    </source>
</evidence>
<evidence type="ECO:0000259" key="16">
    <source>
        <dbReference type="PROSITE" id="PS50011"/>
    </source>
</evidence>
<dbReference type="FunFam" id="3.10.20.90:FF:000080">
    <property type="entry name" value="protein-tyrosine kinase 2-beta isoform X1"/>
    <property type="match status" value="1"/>
</dbReference>
<dbReference type="Pfam" id="PF18038">
    <property type="entry name" value="FERM_N_2"/>
    <property type="match status" value="1"/>
</dbReference>
<evidence type="ECO:0000256" key="11">
    <source>
        <dbReference type="ARBA" id="ARBA00023136"/>
    </source>
</evidence>
<dbReference type="InterPro" id="IPR036137">
    <property type="entry name" value="Focal_adhe_kin_target_dom_sf"/>
</dbReference>
<dbReference type="Proteomes" id="UP000694701">
    <property type="component" value="Unplaced"/>
</dbReference>
<evidence type="ECO:0000256" key="15">
    <source>
        <dbReference type="PROSITE-ProRule" id="PRU10141"/>
    </source>
</evidence>
<dbReference type="InterPro" id="IPR011009">
    <property type="entry name" value="Kinase-like_dom_sf"/>
</dbReference>
<dbReference type="PROSITE" id="PS00107">
    <property type="entry name" value="PROTEIN_KINASE_ATP"/>
    <property type="match status" value="1"/>
</dbReference>
<protein>
    <recommendedName>
        <fullName evidence="3">non-specific protein-tyrosine kinase</fullName>
        <ecNumber evidence="3">2.7.10.2</ecNumber>
    </recommendedName>
</protein>
<evidence type="ECO:0000256" key="12">
    <source>
        <dbReference type="ARBA" id="ARBA00023137"/>
    </source>
</evidence>
<dbReference type="Ensembl" id="ENSCCRT00020062815.1">
    <property type="protein sequence ID" value="ENSCCRP00020056972.1"/>
    <property type="gene ID" value="ENSCCRG00020022264.1"/>
</dbReference>
<dbReference type="SUPFAM" id="SSF68993">
    <property type="entry name" value="FAT domain of focal adhesion kinase"/>
    <property type="match status" value="1"/>
</dbReference>
<evidence type="ECO:0000256" key="5">
    <source>
        <dbReference type="ARBA" id="ARBA00022490"/>
    </source>
</evidence>
<dbReference type="Gene3D" id="1.10.510.10">
    <property type="entry name" value="Transferase(Phosphotransferase) domain 1"/>
    <property type="match status" value="1"/>
</dbReference>
<keyword evidence="11" id="KW-0472">Membrane</keyword>
<keyword evidence="9" id="KW-0418">Kinase</keyword>
<keyword evidence="7" id="KW-0808">Transferase</keyword>
<keyword evidence="6" id="KW-0597">Phosphoprotein</keyword>
<accession>A0A8C2FLV3</accession>
<dbReference type="InterPro" id="IPR035963">
    <property type="entry name" value="FERM_2"/>
</dbReference>
<dbReference type="GO" id="GO:0007172">
    <property type="term" value="P:signal complex assembly"/>
    <property type="evidence" value="ECO:0007669"/>
    <property type="project" value="InterPro"/>
</dbReference>
<comment type="similarity">
    <text evidence="14">Belongs to the protein kinase superfamily. Tyr protein kinase family. Fes/fps subfamily.</text>
</comment>
<dbReference type="PROSITE" id="PS00109">
    <property type="entry name" value="PROTEIN_KINASE_TYR"/>
    <property type="match status" value="1"/>
</dbReference>
<dbReference type="Gene3D" id="1.20.80.10">
    <property type="match status" value="1"/>
</dbReference>
<dbReference type="InterPro" id="IPR000719">
    <property type="entry name" value="Prot_kinase_dom"/>
</dbReference>
<keyword evidence="12" id="KW-0829">Tyrosine-protein kinase</keyword>
<feature type="domain" description="Protein kinase" evidence="16">
    <location>
        <begin position="348"/>
        <end position="605"/>
    </location>
</feature>
<dbReference type="InterPro" id="IPR017441">
    <property type="entry name" value="Protein_kinase_ATP_BS"/>
</dbReference>
<dbReference type="FunFam" id="1.20.120.330:FF:000007">
    <property type="entry name" value="protein-tyrosine kinase 2-beta isoform X1"/>
    <property type="match status" value="1"/>
</dbReference>
<evidence type="ECO:0000256" key="9">
    <source>
        <dbReference type="ARBA" id="ARBA00022777"/>
    </source>
</evidence>
<evidence type="ECO:0000256" key="3">
    <source>
        <dbReference type="ARBA" id="ARBA00011903"/>
    </source>
</evidence>
<evidence type="ECO:0000256" key="4">
    <source>
        <dbReference type="ARBA" id="ARBA00022475"/>
    </source>
</evidence>
<evidence type="ECO:0000256" key="14">
    <source>
        <dbReference type="ARBA" id="ARBA00061333"/>
    </source>
</evidence>
<reference evidence="17" key="1">
    <citation type="submission" date="2025-08" db="UniProtKB">
        <authorList>
            <consortium name="Ensembl"/>
        </authorList>
    </citation>
    <scope>IDENTIFICATION</scope>
</reference>
<keyword evidence="4" id="KW-1003">Cell membrane</keyword>
<feature type="binding site" evidence="15">
    <location>
        <position position="377"/>
    </location>
    <ligand>
        <name>ATP</name>
        <dbReference type="ChEBI" id="CHEBI:30616"/>
    </ligand>
</feature>
<dbReference type="GO" id="GO:0005886">
    <property type="term" value="C:plasma membrane"/>
    <property type="evidence" value="ECO:0007669"/>
    <property type="project" value="UniProtKB-SubCell"/>
</dbReference>
<dbReference type="Gene3D" id="2.30.29.30">
    <property type="entry name" value="Pleckstrin-homology domain (PH domain)/Phosphotyrosine-binding domain (PTB)"/>
    <property type="match status" value="1"/>
</dbReference>
<comment type="subcellular location">
    <subcellularLocation>
        <location evidence="1">Cell membrane</location>
        <topology evidence="1">Peripheral membrane protein</topology>
        <orientation evidence="1">Cytoplasmic side</orientation>
    </subcellularLocation>
    <subcellularLocation>
        <location evidence="2">Cytoplasm</location>
    </subcellularLocation>
</comment>
<dbReference type="InterPro" id="IPR029071">
    <property type="entry name" value="Ubiquitin-like_domsf"/>
</dbReference>
<evidence type="ECO:0000313" key="17">
    <source>
        <dbReference type="Ensembl" id="ENSCCRP00020056972.1"/>
    </source>
</evidence>
<evidence type="ECO:0000256" key="10">
    <source>
        <dbReference type="ARBA" id="ARBA00022840"/>
    </source>
</evidence>
<dbReference type="Pfam" id="PF03623">
    <property type="entry name" value="Focal_AT"/>
    <property type="match status" value="1"/>
</dbReference>
<evidence type="ECO:0000256" key="6">
    <source>
        <dbReference type="ARBA" id="ARBA00022553"/>
    </source>
</evidence>
<sequence>IIIIKMSGDTSTLSWKPPPPGPPLVSTENQCRGPVKILKVCFISNSANLGKNFKLVKCESSWNIRRITQSILDSGRLGPNIKFFECYGLLLKHLKSDEVHWLHPNLTVAEVEQKYEQQHVEAEWRYDLRIRYIPPDFLEKLKDDKTTMLYFYQQVRSDYMQHSARRVSDGMALQLGCLEIRYPKNILKDKVFPCELVQGWSVSVDLVIGPKGIRQRTDKSSPVCLAKFVQIRSIKCMPQNDGKTLLHIDIEGANQPLSISTASLAIAENMMDLIDGYCRLQHGNEATLIVRHKDRESRISLPPLPNRLFDISFFCSLYEFFTGSDIYAEIPEYSPVQTSKFSISRKDIVLGRILGEGFFGEVHDGIYKRERVNVAVKTCKDCSADVKEKFMSEALIMKKLDHPHIVRLIGIIEEDPVWIVMELYQFGELGIYLMENKHKLSTVTMILYCLQISKALAYLEGVNMVHRDIAVRNVLVAKPDCVKLGDFGLSRYIEEEEYYKASVSRLPIKWMAPESINFRRFTSASDVWMFAVCMWEIMSGGQQPFFWLENKDVINQLEQGVRLPKPEQCPPTLYSLMTRCWAYSPRERPSFAELVCKLSDVHNMEKEVEVEEMRGRTRSINISPFTDAPPKVSVFSLFFLYWYSRTIYHFHSFSVPLHSSFVKSRFLEPNSKEDAQRLWEMERQCVQETLRRQKQEMLEDNKWLEKEEKLLVTPSHAPPEKPPRVSAQVIPAPTAELDRTDDMVYHNVMEMVKVVVQLKNDVNTLPASEYVTVVKSVGMTLRSLINSVDDILPTLHESIRTEIEGTQKLLNKDLAELISKMRLAQQNAVTSLKDECKKQMLAAAHTLAMDSKNLLDAVDQARVRANVAKPTTH</sequence>
<dbReference type="InterPro" id="IPR014352">
    <property type="entry name" value="FERM/acyl-CoA-bd_prot_sf"/>
</dbReference>
<dbReference type="GO" id="GO:0007165">
    <property type="term" value="P:signal transduction"/>
    <property type="evidence" value="ECO:0007669"/>
    <property type="project" value="UniProtKB-ARBA"/>
</dbReference>
<dbReference type="EC" id="2.7.10.2" evidence="3"/>
<organism evidence="17 18">
    <name type="scientific">Cyprinus carpio</name>
    <name type="common">Common carp</name>
    <dbReference type="NCBI Taxonomy" id="7962"/>
    <lineage>
        <taxon>Eukaryota</taxon>
        <taxon>Metazoa</taxon>
        <taxon>Chordata</taxon>
        <taxon>Craniata</taxon>
        <taxon>Vertebrata</taxon>
        <taxon>Euteleostomi</taxon>
        <taxon>Actinopterygii</taxon>
        <taxon>Neopterygii</taxon>
        <taxon>Teleostei</taxon>
        <taxon>Ostariophysi</taxon>
        <taxon>Cypriniformes</taxon>
        <taxon>Cyprinidae</taxon>
        <taxon>Cyprininae</taxon>
        <taxon>Cyprinus</taxon>
    </lineage>
</organism>
<dbReference type="Gene3D" id="3.10.20.90">
    <property type="entry name" value="Phosphatidylinositol 3-kinase Catalytic Subunit, Chain A, domain 1"/>
    <property type="match status" value="1"/>
</dbReference>
<dbReference type="SMART" id="SM00219">
    <property type="entry name" value="TyrKc"/>
    <property type="match status" value="1"/>
</dbReference>
<dbReference type="PRINTS" id="PR00109">
    <property type="entry name" value="TYRKINASE"/>
</dbReference>
<gene>
    <name evidence="17" type="primary">ptk2ba</name>
</gene>
<dbReference type="InterPro" id="IPR001245">
    <property type="entry name" value="Ser-Thr/Tyr_kinase_cat_dom"/>
</dbReference>
<proteinExistence type="inferred from homology"/>
<dbReference type="PANTHER" id="PTHR46221">
    <property type="entry name" value="FERM AND PDZ DOMAIN-CONTAINING PROTEIN FAMILY MEMBER"/>
    <property type="match status" value="1"/>
</dbReference>
<evidence type="ECO:0000256" key="1">
    <source>
        <dbReference type="ARBA" id="ARBA00004413"/>
    </source>
</evidence>
<keyword evidence="8 15" id="KW-0547">Nucleotide-binding</keyword>
<dbReference type="InterPro" id="IPR005189">
    <property type="entry name" value="Focal_adhesion_kin_target_dom"/>
</dbReference>